<evidence type="ECO:0000313" key="3">
    <source>
        <dbReference type="WBParaSite" id="ECPE_0001160801-mRNA-1"/>
    </source>
</evidence>
<reference evidence="3" key="1">
    <citation type="submission" date="2016-06" db="UniProtKB">
        <authorList>
            <consortium name="WormBaseParasite"/>
        </authorList>
    </citation>
    <scope>IDENTIFICATION</scope>
</reference>
<proteinExistence type="predicted"/>
<sequence length="97" mass="10535">MDVVLAVAGKEPASIVYTERYYVVSVSALPSSVSTLSTPSIPAPALVRRFRSCSLQRWPEKLAKIDLGAGVIIEVQDQTMMAQVFAVHCKLLGQTDQ</sequence>
<gene>
    <name evidence="1" type="ORF">ECPE_LOCUS11573</name>
</gene>
<dbReference type="AlphaFoldDB" id="A0A183AX88"/>
<reference evidence="1 2" key="2">
    <citation type="submission" date="2018-11" db="EMBL/GenBank/DDBJ databases">
        <authorList>
            <consortium name="Pathogen Informatics"/>
        </authorList>
    </citation>
    <scope>NUCLEOTIDE SEQUENCE [LARGE SCALE GENOMIC DNA]</scope>
    <source>
        <strain evidence="1 2">Egypt</strain>
    </source>
</reference>
<dbReference type="EMBL" id="UZAN01051096">
    <property type="protein sequence ID" value="VDP88683.1"/>
    <property type="molecule type" value="Genomic_DNA"/>
</dbReference>
<protein>
    <submittedName>
        <fullName evidence="1 3">Uncharacterized protein</fullName>
    </submittedName>
</protein>
<accession>A0A183AX88</accession>
<keyword evidence="2" id="KW-1185">Reference proteome</keyword>
<name>A0A183AX88_9TREM</name>
<evidence type="ECO:0000313" key="1">
    <source>
        <dbReference type="EMBL" id="VDP88683.1"/>
    </source>
</evidence>
<evidence type="ECO:0000313" key="2">
    <source>
        <dbReference type="Proteomes" id="UP000272942"/>
    </source>
</evidence>
<dbReference type="WBParaSite" id="ECPE_0001160801-mRNA-1">
    <property type="protein sequence ID" value="ECPE_0001160801-mRNA-1"/>
    <property type="gene ID" value="ECPE_0001160801"/>
</dbReference>
<organism evidence="3">
    <name type="scientific">Echinostoma caproni</name>
    <dbReference type="NCBI Taxonomy" id="27848"/>
    <lineage>
        <taxon>Eukaryota</taxon>
        <taxon>Metazoa</taxon>
        <taxon>Spiralia</taxon>
        <taxon>Lophotrochozoa</taxon>
        <taxon>Platyhelminthes</taxon>
        <taxon>Trematoda</taxon>
        <taxon>Digenea</taxon>
        <taxon>Plagiorchiida</taxon>
        <taxon>Echinostomata</taxon>
        <taxon>Echinostomatoidea</taxon>
        <taxon>Echinostomatidae</taxon>
        <taxon>Echinostoma</taxon>
    </lineage>
</organism>
<dbReference type="Proteomes" id="UP000272942">
    <property type="component" value="Unassembled WGS sequence"/>
</dbReference>